<dbReference type="AlphaFoldDB" id="A0A2P4YZ87"/>
<protein>
    <submittedName>
        <fullName evidence="2">Putative integral membrane protein</fullName>
    </submittedName>
</protein>
<evidence type="ECO:0000313" key="3">
    <source>
        <dbReference type="Proteomes" id="UP000236928"/>
    </source>
</evidence>
<evidence type="ECO:0000256" key="1">
    <source>
        <dbReference type="SAM" id="Phobius"/>
    </source>
</evidence>
<dbReference type="OrthoDB" id="340711at2759"/>
<keyword evidence="1" id="KW-0812">Transmembrane</keyword>
<dbReference type="Proteomes" id="UP000236928">
    <property type="component" value="Unassembled WGS sequence"/>
</dbReference>
<reference evidence="2 3" key="1">
    <citation type="submission" date="2014-04" db="EMBL/GenBank/DDBJ databases">
        <title>Comparative Genomics of Cryptosporidium Species.</title>
        <authorList>
            <person name="Silva J.C."/>
            <person name="Su Q."/>
            <person name="Chalmers R."/>
            <person name="Chibucos M.C."/>
            <person name="Elwin K."/>
            <person name="Godinez A."/>
            <person name="Guo F."/>
            <person name="Huynh K."/>
            <person name="Orvis J."/>
            <person name="Ott S."/>
            <person name="Sadzewicz L."/>
            <person name="Sengamalay N."/>
            <person name="Shetty A."/>
            <person name="Sun M."/>
            <person name="Tallon L."/>
            <person name="Xiao L."/>
            <person name="Zhang H."/>
            <person name="Fraser C.M."/>
            <person name="Zhu G."/>
            <person name="Kissinger J."/>
            <person name="Widmer G."/>
        </authorList>
    </citation>
    <scope>NUCLEOTIDE SEQUENCE [LARGE SCALE GENOMIC DNA]</scope>
    <source>
        <strain evidence="2 3">UKMEL1</strain>
    </source>
</reference>
<gene>
    <name evidence="2" type="ORF">CmeUKMEL1_05865</name>
</gene>
<proteinExistence type="predicted"/>
<comment type="caution">
    <text evidence="2">The sequence shown here is derived from an EMBL/GenBank/DDBJ whole genome shotgun (WGS) entry which is preliminary data.</text>
</comment>
<evidence type="ECO:0000313" key="2">
    <source>
        <dbReference type="EMBL" id="POM83132.1"/>
    </source>
</evidence>
<dbReference type="VEuPathDB" id="CryptoDB:CmeUKMEL1_05865"/>
<keyword evidence="3" id="KW-1185">Reference proteome</keyword>
<organism evidence="2 3">
    <name type="scientific">Cryptosporidium meleagridis</name>
    <dbReference type="NCBI Taxonomy" id="93969"/>
    <lineage>
        <taxon>Eukaryota</taxon>
        <taxon>Sar</taxon>
        <taxon>Alveolata</taxon>
        <taxon>Apicomplexa</taxon>
        <taxon>Conoidasida</taxon>
        <taxon>Coccidia</taxon>
        <taxon>Eucoccidiorida</taxon>
        <taxon>Eimeriorina</taxon>
        <taxon>Cryptosporidiidae</taxon>
        <taxon>Cryptosporidium</taxon>
    </lineage>
</organism>
<keyword evidence="1" id="KW-0472">Membrane</keyword>
<dbReference type="EMBL" id="JIBK01000010">
    <property type="protein sequence ID" value="POM83132.1"/>
    <property type="molecule type" value="Genomic_DNA"/>
</dbReference>
<sequence length="94" mass="10713">MIKRRIRYTEIEVSDVTDSDSCGSDDEAILNKYCPIASKNKPAYVQYVDILSYSTLLFFVSIILYYLTNYDIFLALASLGLIGNVLSLGMLHFW</sequence>
<feature type="transmembrane region" description="Helical" evidence="1">
    <location>
        <begin position="72"/>
        <end position="93"/>
    </location>
</feature>
<accession>A0A2P4YZ87</accession>
<name>A0A2P4YZ87_9CRYT</name>
<feature type="transmembrane region" description="Helical" evidence="1">
    <location>
        <begin position="47"/>
        <end position="66"/>
    </location>
</feature>
<keyword evidence="1" id="KW-1133">Transmembrane helix</keyword>